<accession>R8BQF9</accession>
<gene>
    <name evidence="2" type="ORF">UCRPA7_2920</name>
</gene>
<dbReference type="OrthoDB" id="4969937at2759"/>
<dbReference type="HOGENOM" id="CLU_1656409_0_0_1"/>
<sequence>MNGSSQKDDPTKPDFRDVTVQLLTHADDSAEFIVYKAVVTAGFLRRFSTPAKFSKLEAIPDCGMNIEYTKVPIWPVLGLKERLGKALGREIAGDILPDDESIETWESQEDRQARLGSLKRKRIDREALSEVFNQSFEVHEDSSQEPTPSTGNRLGISAPLSPTSKRRRTRPISELEVC</sequence>
<dbReference type="GeneID" id="19323218"/>
<evidence type="ECO:0000313" key="2">
    <source>
        <dbReference type="EMBL" id="EOO01587.1"/>
    </source>
</evidence>
<organism evidence="2 3">
    <name type="scientific">Phaeoacremonium minimum (strain UCR-PA7)</name>
    <name type="common">Esca disease fungus</name>
    <name type="synonym">Togninia minima</name>
    <dbReference type="NCBI Taxonomy" id="1286976"/>
    <lineage>
        <taxon>Eukaryota</taxon>
        <taxon>Fungi</taxon>
        <taxon>Dikarya</taxon>
        <taxon>Ascomycota</taxon>
        <taxon>Pezizomycotina</taxon>
        <taxon>Sordariomycetes</taxon>
        <taxon>Sordariomycetidae</taxon>
        <taxon>Togniniales</taxon>
        <taxon>Togniniaceae</taxon>
        <taxon>Phaeoacremonium</taxon>
    </lineage>
</organism>
<reference evidence="3" key="1">
    <citation type="journal article" date="2013" name="Genome Announc.">
        <title>Draft genome sequence of the ascomycete Phaeoacremonium aleophilum strain UCR-PA7, a causal agent of the esca disease complex in grapevines.</title>
        <authorList>
            <person name="Blanco-Ulate B."/>
            <person name="Rolshausen P."/>
            <person name="Cantu D."/>
        </authorList>
    </citation>
    <scope>NUCLEOTIDE SEQUENCE [LARGE SCALE GENOMIC DNA]</scope>
    <source>
        <strain evidence="3">UCR-PA7</strain>
    </source>
</reference>
<feature type="region of interest" description="Disordered" evidence="1">
    <location>
        <begin position="134"/>
        <end position="178"/>
    </location>
</feature>
<proteinExistence type="predicted"/>
<evidence type="ECO:0000313" key="3">
    <source>
        <dbReference type="Proteomes" id="UP000014074"/>
    </source>
</evidence>
<keyword evidence="3" id="KW-1185">Reference proteome</keyword>
<protein>
    <submittedName>
        <fullName evidence="2">Uncharacterized protein</fullName>
    </submittedName>
</protein>
<dbReference type="eggNOG" id="ENOG502RASH">
    <property type="taxonomic scope" value="Eukaryota"/>
</dbReference>
<dbReference type="AlphaFoldDB" id="R8BQF9"/>
<dbReference type="RefSeq" id="XP_007913678.1">
    <property type="nucleotide sequence ID" value="XM_007915487.1"/>
</dbReference>
<name>R8BQF9_PHAM7</name>
<evidence type="ECO:0000256" key="1">
    <source>
        <dbReference type="SAM" id="MobiDB-lite"/>
    </source>
</evidence>
<dbReference type="Proteomes" id="UP000014074">
    <property type="component" value="Unassembled WGS sequence"/>
</dbReference>
<dbReference type="EMBL" id="KB932990">
    <property type="protein sequence ID" value="EOO01587.1"/>
    <property type="molecule type" value="Genomic_DNA"/>
</dbReference>
<dbReference type="KEGG" id="tmn:UCRPA7_2920"/>